<organism evidence="11 12">
    <name type="scientific">Corallincola platygyrae</name>
    <dbReference type="NCBI Taxonomy" id="1193278"/>
    <lineage>
        <taxon>Bacteria</taxon>
        <taxon>Pseudomonadati</taxon>
        <taxon>Pseudomonadota</taxon>
        <taxon>Gammaproteobacteria</taxon>
        <taxon>Alteromonadales</taxon>
        <taxon>Psychromonadaceae</taxon>
        <taxon>Corallincola</taxon>
    </lineage>
</organism>
<keyword evidence="4" id="KW-0963">Cytoplasm</keyword>
<dbReference type="EMBL" id="JBHUHT010000009">
    <property type="protein sequence ID" value="MFD2095401.1"/>
    <property type="molecule type" value="Genomic_DNA"/>
</dbReference>
<evidence type="ECO:0000313" key="12">
    <source>
        <dbReference type="Proteomes" id="UP001597380"/>
    </source>
</evidence>
<feature type="domain" description="S1 motif" evidence="10">
    <location>
        <begin position="562"/>
        <end position="632"/>
    </location>
</feature>
<comment type="subcellular location">
    <subcellularLocation>
        <location evidence="2">Cytoplasm</location>
    </subcellularLocation>
</comment>
<evidence type="ECO:0000256" key="3">
    <source>
        <dbReference type="ARBA" id="ARBA00009925"/>
    </source>
</evidence>
<gene>
    <name evidence="11" type="ORF">ACFSJ3_05335</name>
</gene>
<dbReference type="Pfam" id="PF08206">
    <property type="entry name" value="OB_RNB"/>
    <property type="match status" value="1"/>
</dbReference>
<comment type="catalytic activity">
    <reaction evidence="1">
        <text>Exonucleolytic cleavage in the 3'- to 5'-direction to yield nucleoside 5'-phosphates.</text>
        <dbReference type="EC" id="3.1.13.1"/>
    </reaction>
</comment>
<keyword evidence="7" id="KW-0269">Exonuclease</keyword>
<evidence type="ECO:0000256" key="6">
    <source>
        <dbReference type="ARBA" id="ARBA00022801"/>
    </source>
</evidence>
<evidence type="ECO:0000313" key="11">
    <source>
        <dbReference type="EMBL" id="MFD2095401.1"/>
    </source>
</evidence>
<evidence type="ECO:0000256" key="8">
    <source>
        <dbReference type="ARBA" id="ARBA00022884"/>
    </source>
</evidence>
<evidence type="ECO:0000259" key="10">
    <source>
        <dbReference type="PROSITE" id="PS50126"/>
    </source>
</evidence>
<comment type="similarity">
    <text evidence="3">Belongs to the RNR ribonuclease family. RNase II subfamily.</text>
</comment>
<dbReference type="PANTHER" id="PTHR23355">
    <property type="entry name" value="RIBONUCLEASE"/>
    <property type="match status" value="1"/>
</dbReference>
<dbReference type="NCBIfam" id="NF003455">
    <property type="entry name" value="PRK05054.1"/>
    <property type="match status" value="1"/>
</dbReference>
<dbReference type="NCBIfam" id="TIGR00358">
    <property type="entry name" value="3_prime_RNase"/>
    <property type="match status" value="1"/>
</dbReference>
<dbReference type="PROSITE" id="PS50126">
    <property type="entry name" value="S1"/>
    <property type="match status" value="1"/>
</dbReference>
<dbReference type="InterPro" id="IPR011129">
    <property type="entry name" value="CSD"/>
</dbReference>
<accession>A0ABW4XIN7</accession>
<dbReference type="Gene3D" id="2.40.50.640">
    <property type="match status" value="1"/>
</dbReference>
<dbReference type="Pfam" id="PF00773">
    <property type="entry name" value="RNB"/>
    <property type="match status" value="1"/>
</dbReference>
<protein>
    <recommendedName>
        <fullName evidence="9">Exoribonuclease II</fullName>
        <ecNumber evidence="9">3.1.13.1</ecNumber>
    </recommendedName>
</protein>
<dbReference type="EC" id="3.1.13.1" evidence="9"/>
<dbReference type="InterPro" id="IPR022966">
    <property type="entry name" value="RNase_II/R_CS"/>
</dbReference>
<evidence type="ECO:0000256" key="7">
    <source>
        <dbReference type="ARBA" id="ARBA00022839"/>
    </source>
</evidence>
<comment type="caution">
    <text evidence="11">The sequence shown here is derived from an EMBL/GenBank/DDBJ whole genome shotgun (WGS) entry which is preliminary data.</text>
</comment>
<dbReference type="PROSITE" id="PS01175">
    <property type="entry name" value="RIBONUCLEASE_II"/>
    <property type="match status" value="1"/>
</dbReference>
<keyword evidence="5" id="KW-0540">Nuclease</keyword>
<dbReference type="PANTHER" id="PTHR23355:SF37">
    <property type="entry name" value="EXORIBONUCLEASE 2"/>
    <property type="match status" value="1"/>
</dbReference>
<keyword evidence="6 11" id="KW-0378">Hydrolase</keyword>
<sequence length="649" mass="72686">MFKDNPLLQQLKTEIKASIPKVEGTIRATDKSYGFLETDKGKRYFVPPPAMKKVLHGDKVVALLRKDGEKESVEPDSLVEQGLERFIARVTFRKDRPAVVADHPVIKHPINARNNAGKEVSLAEGDWVVARLQRHPLKGDNNFFASIERKITTADDKLAAWKVVPATHELPDQPPAEQEFTRLEDPCPRQDLTAEAFFTIDGASTRDMDDALLISETTDGWQLTVAIADPTAYIAEGDALDKEAMSRAFTLYLPGHNVSMLPPTLSESLCSLVENEDRPALCCRIDVDKSGELKGDGEFFLATIRSQNKLSYDQVAEFLEAETSSWQPEGKLAAQLKALHSFALARTQWRHDHALIFPERPDYRFEVNDEGEVAAIHVDHRNIAHRMVEESMLIANVCAAKWLRSHVNAGVFNVHTGIDPEKVDDVVSIINEHQGNFDRDAILTLEGFCELRRWLDDQPTGYLDARIRSKQSYSLIHSEPGPHFGLGFEGYATWTSPIRKYGDMVNHRLLKAVLASNVEGTNKPDAALVEHLTLQRKRNRQAERSMGDWLYVRFLQTAVKEKQVFTGEVIDINRGGVRVRLKENGAVAFVPASLIHDKKEELTIDRELGCLAIKENKVLQLADSFSLVLTEAKLATRSLVGKPAEPLAD</sequence>
<proteinExistence type="inferred from homology"/>
<keyword evidence="8" id="KW-0694">RNA-binding</keyword>
<dbReference type="InterPro" id="IPR050180">
    <property type="entry name" value="RNR_Ribonuclease"/>
</dbReference>
<dbReference type="SMART" id="SM00357">
    <property type="entry name" value="CSP"/>
    <property type="match status" value="1"/>
</dbReference>
<evidence type="ECO:0000256" key="5">
    <source>
        <dbReference type="ARBA" id="ARBA00022722"/>
    </source>
</evidence>
<dbReference type="SMART" id="SM00955">
    <property type="entry name" value="RNB"/>
    <property type="match status" value="1"/>
</dbReference>
<evidence type="ECO:0000256" key="9">
    <source>
        <dbReference type="NCBIfam" id="TIGR02062"/>
    </source>
</evidence>
<dbReference type="Pfam" id="PF00575">
    <property type="entry name" value="S1"/>
    <property type="match status" value="1"/>
</dbReference>
<dbReference type="InterPro" id="IPR011804">
    <property type="entry name" value="RNase_II"/>
</dbReference>
<dbReference type="InterPro" id="IPR001900">
    <property type="entry name" value="RNase_II/R"/>
</dbReference>
<dbReference type="SUPFAM" id="SSF50249">
    <property type="entry name" value="Nucleic acid-binding proteins"/>
    <property type="match status" value="4"/>
</dbReference>
<evidence type="ECO:0000256" key="1">
    <source>
        <dbReference type="ARBA" id="ARBA00001849"/>
    </source>
</evidence>
<reference evidence="12" key="1">
    <citation type="journal article" date="2019" name="Int. J. Syst. Evol. Microbiol.">
        <title>The Global Catalogue of Microorganisms (GCM) 10K type strain sequencing project: providing services to taxonomists for standard genome sequencing and annotation.</title>
        <authorList>
            <consortium name="The Broad Institute Genomics Platform"/>
            <consortium name="The Broad Institute Genome Sequencing Center for Infectious Disease"/>
            <person name="Wu L."/>
            <person name="Ma J."/>
        </authorList>
    </citation>
    <scope>NUCLEOTIDE SEQUENCE [LARGE SCALE GENOMIC DNA]</scope>
    <source>
        <strain evidence="12">CGMCC 1.10992</strain>
    </source>
</reference>
<dbReference type="RefSeq" id="WP_345338568.1">
    <property type="nucleotide sequence ID" value="NZ_BAABLI010000006.1"/>
</dbReference>
<keyword evidence="12" id="KW-1185">Reference proteome</keyword>
<name>A0ABW4XIN7_9GAMM</name>
<evidence type="ECO:0000256" key="4">
    <source>
        <dbReference type="ARBA" id="ARBA00022490"/>
    </source>
</evidence>
<evidence type="ECO:0000256" key="2">
    <source>
        <dbReference type="ARBA" id="ARBA00004496"/>
    </source>
</evidence>
<dbReference type="Proteomes" id="UP001597380">
    <property type="component" value="Unassembled WGS sequence"/>
</dbReference>
<dbReference type="InterPro" id="IPR003029">
    <property type="entry name" value="S1_domain"/>
</dbReference>
<dbReference type="Gene3D" id="2.40.50.140">
    <property type="entry name" value="Nucleic acid-binding proteins"/>
    <property type="match status" value="2"/>
</dbReference>
<dbReference type="InterPro" id="IPR004476">
    <property type="entry name" value="RNase_II/RNase_R"/>
</dbReference>
<dbReference type="InterPro" id="IPR013223">
    <property type="entry name" value="RNase_B_OB_dom"/>
</dbReference>
<dbReference type="NCBIfam" id="TIGR02062">
    <property type="entry name" value="RNase_B"/>
    <property type="match status" value="1"/>
</dbReference>
<dbReference type="GO" id="GO:0008859">
    <property type="term" value="F:exoribonuclease II activity"/>
    <property type="evidence" value="ECO:0007669"/>
    <property type="project" value="UniProtKB-EC"/>
</dbReference>
<dbReference type="InterPro" id="IPR012340">
    <property type="entry name" value="NA-bd_OB-fold"/>
</dbReference>